<proteinExistence type="predicted"/>
<name>A0A6A6ZRW1_9PLEO</name>
<dbReference type="InterPro" id="IPR006671">
    <property type="entry name" value="Cyclin_N"/>
</dbReference>
<reference evidence="6" key="1">
    <citation type="journal article" date="2020" name="Stud. Mycol.">
        <title>101 Dothideomycetes genomes: a test case for predicting lifestyles and emergence of pathogens.</title>
        <authorList>
            <person name="Haridas S."/>
            <person name="Albert R."/>
            <person name="Binder M."/>
            <person name="Bloem J."/>
            <person name="Labutti K."/>
            <person name="Salamov A."/>
            <person name="Andreopoulos B."/>
            <person name="Baker S."/>
            <person name="Barry K."/>
            <person name="Bills G."/>
            <person name="Bluhm B."/>
            <person name="Cannon C."/>
            <person name="Castanera R."/>
            <person name="Culley D."/>
            <person name="Daum C."/>
            <person name="Ezra D."/>
            <person name="Gonzalez J."/>
            <person name="Henrissat B."/>
            <person name="Kuo A."/>
            <person name="Liang C."/>
            <person name="Lipzen A."/>
            <person name="Lutzoni F."/>
            <person name="Magnuson J."/>
            <person name="Mondo S."/>
            <person name="Nolan M."/>
            <person name="Ohm R."/>
            <person name="Pangilinan J."/>
            <person name="Park H.-J."/>
            <person name="Ramirez L."/>
            <person name="Alfaro M."/>
            <person name="Sun H."/>
            <person name="Tritt A."/>
            <person name="Yoshinaga Y."/>
            <person name="Zwiers L.-H."/>
            <person name="Turgeon B."/>
            <person name="Goodwin S."/>
            <person name="Spatafora J."/>
            <person name="Crous P."/>
            <person name="Grigoriev I."/>
        </authorList>
    </citation>
    <scope>NUCLEOTIDE SEQUENCE</scope>
    <source>
        <strain evidence="6">CBS 113818</strain>
    </source>
</reference>
<dbReference type="Gene3D" id="1.10.472.10">
    <property type="entry name" value="Cyclin-like"/>
    <property type="match status" value="1"/>
</dbReference>
<evidence type="ECO:0000313" key="7">
    <source>
        <dbReference type="Proteomes" id="UP000799424"/>
    </source>
</evidence>
<feature type="compositionally biased region" description="Basic and acidic residues" evidence="3">
    <location>
        <begin position="394"/>
        <end position="404"/>
    </location>
</feature>
<evidence type="ECO:0000313" key="6">
    <source>
        <dbReference type="EMBL" id="KAF2823802.1"/>
    </source>
</evidence>
<dbReference type="InterPro" id="IPR031658">
    <property type="entry name" value="Cyclin_C_2"/>
</dbReference>
<dbReference type="Proteomes" id="UP000799424">
    <property type="component" value="Unassembled WGS sequence"/>
</dbReference>
<dbReference type="Pfam" id="PF16899">
    <property type="entry name" value="Cyclin_C_2"/>
    <property type="match status" value="1"/>
</dbReference>
<organism evidence="6 7">
    <name type="scientific">Ophiobolus disseminans</name>
    <dbReference type="NCBI Taxonomy" id="1469910"/>
    <lineage>
        <taxon>Eukaryota</taxon>
        <taxon>Fungi</taxon>
        <taxon>Dikarya</taxon>
        <taxon>Ascomycota</taxon>
        <taxon>Pezizomycotina</taxon>
        <taxon>Dothideomycetes</taxon>
        <taxon>Pleosporomycetidae</taxon>
        <taxon>Pleosporales</taxon>
        <taxon>Pleosporineae</taxon>
        <taxon>Phaeosphaeriaceae</taxon>
        <taxon>Ophiobolus</taxon>
    </lineage>
</organism>
<dbReference type="EMBL" id="MU006231">
    <property type="protein sequence ID" value="KAF2823802.1"/>
    <property type="molecule type" value="Genomic_DNA"/>
</dbReference>
<accession>A0A6A6ZRW1</accession>
<evidence type="ECO:0000256" key="1">
    <source>
        <dbReference type="ARBA" id="ARBA00014912"/>
    </source>
</evidence>
<gene>
    <name evidence="6" type="ORF">CC86DRAFT_327736</name>
</gene>
<dbReference type="PANTHER" id="PTHR10026">
    <property type="entry name" value="CYCLIN"/>
    <property type="match status" value="1"/>
</dbReference>
<evidence type="ECO:0000259" key="5">
    <source>
        <dbReference type="Pfam" id="PF16899"/>
    </source>
</evidence>
<dbReference type="FunFam" id="1.10.472.10:FF:000095">
    <property type="entry name" value="Cyclin Ccl1, putative (AFU_orthologue AFUA_5G07030)"/>
    <property type="match status" value="1"/>
</dbReference>
<sequence length="414" mass="46749">MKLSEDDIYRTSTQFNHWSFTTQQLAAQRLKTNMQATERVKANVARQRAQRLQQAESDSLSSGVENGSGANTPLPDRSSDVKEVDCLTAEEELMIVDEFCERALALGAHCQFPTEVTASCVQFLRRFYLYNSPMTYHGQNISRTAMFLACKTENAHQSVETFATNFSKTTAEQILAPEYVIVQGLRFQFDVKHPFRGLKGGHLELVEMARGSYEGPNNIEDGMTSADLQARMLTLPRKAHEPSAKTSMQDMEKRLTSAYGFASHILKNAALLTDAYFLYTPSHIWLSSHLLADEPLTLFYLSIKLPSHSPLYIKLLSTLRSCAALLSSHRTFNAQRSPDVDAKHKARVKQLIEKLKSCRDPDKVDLVKLNQAQKRDAVEGEGGFDESKAKRRKVERETYQKESDNFWGPELPKA</sequence>
<feature type="compositionally biased region" description="Low complexity" evidence="3">
    <location>
        <begin position="45"/>
        <end position="55"/>
    </location>
</feature>
<feature type="compositionally biased region" description="Polar residues" evidence="3">
    <location>
        <begin position="56"/>
        <end position="71"/>
    </location>
</feature>
<keyword evidence="7" id="KW-1185">Reference proteome</keyword>
<protein>
    <recommendedName>
        <fullName evidence="1">RNA polymerase II holoenzyme cyclin-like subunit</fullName>
    </recommendedName>
</protein>
<dbReference type="AlphaFoldDB" id="A0A6A6ZRW1"/>
<dbReference type="GO" id="GO:0006357">
    <property type="term" value="P:regulation of transcription by RNA polymerase II"/>
    <property type="evidence" value="ECO:0007669"/>
    <property type="project" value="InterPro"/>
</dbReference>
<evidence type="ECO:0000259" key="4">
    <source>
        <dbReference type="Pfam" id="PF00134"/>
    </source>
</evidence>
<dbReference type="SUPFAM" id="SSF47954">
    <property type="entry name" value="Cyclin-like"/>
    <property type="match status" value="2"/>
</dbReference>
<feature type="region of interest" description="Disordered" evidence="3">
    <location>
        <begin position="375"/>
        <end position="414"/>
    </location>
</feature>
<dbReference type="InterPro" id="IPR043198">
    <property type="entry name" value="Cyclin/Ssn8"/>
</dbReference>
<dbReference type="CDD" id="cd20524">
    <property type="entry name" value="CYCLIN_CCNH_rpt1"/>
    <property type="match status" value="1"/>
</dbReference>
<evidence type="ECO:0000256" key="2">
    <source>
        <dbReference type="ARBA" id="ARBA00023127"/>
    </source>
</evidence>
<feature type="domain" description="Cyclin C-terminal" evidence="5">
    <location>
        <begin position="193"/>
        <end position="326"/>
    </location>
</feature>
<dbReference type="GO" id="GO:0016538">
    <property type="term" value="F:cyclin-dependent protein serine/threonine kinase regulator activity"/>
    <property type="evidence" value="ECO:0007669"/>
    <property type="project" value="InterPro"/>
</dbReference>
<keyword evidence="2" id="KW-0195">Cyclin</keyword>
<feature type="region of interest" description="Disordered" evidence="3">
    <location>
        <begin position="43"/>
        <end position="80"/>
    </location>
</feature>
<dbReference type="OrthoDB" id="340962at2759"/>
<dbReference type="InterPro" id="IPR036915">
    <property type="entry name" value="Cyclin-like_sf"/>
</dbReference>
<dbReference type="Pfam" id="PF00134">
    <property type="entry name" value="Cyclin_N"/>
    <property type="match status" value="1"/>
</dbReference>
<feature type="domain" description="Cyclin N-terminal" evidence="4">
    <location>
        <begin position="107"/>
        <end position="188"/>
    </location>
</feature>
<dbReference type="CDD" id="cd20525">
    <property type="entry name" value="CYCLIN_CCNH_rpt2"/>
    <property type="match status" value="1"/>
</dbReference>
<evidence type="ECO:0000256" key="3">
    <source>
        <dbReference type="SAM" id="MobiDB-lite"/>
    </source>
</evidence>